<comment type="caution">
    <text evidence="1">The sequence shown here is derived from an EMBL/GenBank/DDBJ whole genome shotgun (WGS) entry which is preliminary data.</text>
</comment>
<protein>
    <submittedName>
        <fullName evidence="1">Uncharacterized protein</fullName>
    </submittedName>
</protein>
<dbReference type="OrthoDB" id="583379at2"/>
<proteinExistence type="predicted"/>
<dbReference type="AlphaFoldDB" id="A0A0D8ZLH3"/>
<reference evidence="1 2" key="1">
    <citation type="submission" date="2015-02" db="EMBL/GenBank/DDBJ databases">
        <title>Draft genome of a novel marine cyanobacterium (Chroococcales) isolated from South Atlantic Ocean.</title>
        <authorList>
            <person name="Rigonato J."/>
            <person name="Alvarenga D.O."/>
            <person name="Branco L.H."/>
            <person name="Varani A.M."/>
            <person name="Brandini F.P."/>
            <person name="Fiore M.F."/>
        </authorList>
    </citation>
    <scope>NUCLEOTIDE SEQUENCE [LARGE SCALE GENOMIC DNA]</scope>
    <source>
        <strain evidence="1 2">CENA595</strain>
    </source>
</reference>
<organism evidence="1 2">
    <name type="scientific">Aliterella atlantica CENA595</name>
    <dbReference type="NCBI Taxonomy" id="1618023"/>
    <lineage>
        <taxon>Bacteria</taxon>
        <taxon>Bacillati</taxon>
        <taxon>Cyanobacteriota</taxon>
        <taxon>Cyanophyceae</taxon>
        <taxon>Chroococcidiopsidales</taxon>
        <taxon>Aliterellaceae</taxon>
        <taxon>Aliterella</taxon>
    </lineage>
</organism>
<keyword evidence="2" id="KW-1185">Reference proteome</keyword>
<evidence type="ECO:0000313" key="2">
    <source>
        <dbReference type="Proteomes" id="UP000032452"/>
    </source>
</evidence>
<evidence type="ECO:0000313" key="1">
    <source>
        <dbReference type="EMBL" id="KJH69590.1"/>
    </source>
</evidence>
<sequence length="72" mass="7897">MSVNNLKNLSTDELVKQFKEASLSGRPPQELIGELKNRPGIAFINATDSAEVTLEKARAAIERVEKGNRQSS</sequence>
<accession>A0A0D8ZLH3</accession>
<name>A0A0D8ZLH3_9CYAN</name>
<gene>
    <name evidence="1" type="ORF">UH38_22905</name>
</gene>
<dbReference type="EMBL" id="JYON01000038">
    <property type="protein sequence ID" value="KJH69590.1"/>
    <property type="molecule type" value="Genomic_DNA"/>
</dbReference>
<dbReference type="Proteomes" id="UP000032452">
    <property type="component" value="Unassembled WGS sequence"/>
</dbReference>
<dbReference type="RefSeq" id="WP_045057026.1">
    <property type="nucleotide sequence ID" value="NZ_CAWMDP010000039.1"/>
</dbReference>